<evidence type="ECO:0000256" key="1">
    <source>
        <dbReference type="SAM" id="MobiDB-lite"/>
    </source>
</evidence>
<keyword evidence="2" id="KW-1185">Reference proteome</keyword>
<evidence type="ECO:0000313" key="3">
    <source>
        <dbReference type="RefSeq" id="XP_020656283.2"/>
    </source>
</evidence>
<dbReference type="PROSITE" id="PS50096">
    <property type="entry name" value="IQ"/>
    <property type="match status" value="1"/>
</dbReference>
<dbReference type="SMART" id="SM00015">
    <property type="entry name" value="IQ"/>
    <property type="match status" value="1"/>
</dbReference>
<dbReference type="Pfam" id="PF00612">
    <property type="entry name" value="IQ"/>
    <property type="match status" value="1"/>
</dbReference>
<name>A0A6J0U8H5_9SAUR</name>
<dbReference type="Proteomes" id="UP001652642">
    <property type="component" value="Chromosome 9"/>
</dbReference>
<protein>
    <submittedName>
        <fullName evidence="3">IQ domain-containing protein C</fullName>
    </submittedName>
</protein>
<dbReference type="InParanoid" id="A0A6J0U8H5"/>
<feature type="region of interest" description="Disordered" evidence="1">
    <location>
        <begin position="74"/>
        <end position="93"/>
    </location>
</feature>
<sequence length="225" mass="25691">MMGQEEEGQLLLRRVLLLQACIRGYLVRKRFRSIPEEYERIVKEVEGNLEELRWNKSPLPRPLFLPKKSIKRKELNDHGAGSSRSEPQEKEQTLCQRRLLPERECDDTVQLLSRHSADVVAGVGADDPGENLEHLGDKRSEDACNVPGGNEEGNVSSEWGSTILEMESPALSQELHFSKVQGIPQTVPDLQRYRKDLAMELLWLQQAIVSRKNYLILKQKLGSPR</sequence>
<organism evidence="2 3">
    <name type="scientific">Pogona vitticeps</name>
    <name type="common">central bearded dragon</name>
    <dbReference type="NCBI Taxonomy" id="103695"/>
    <lineage>
        <taxon>Eukaryota</taxon>
        <taxon>Metazoa</taxon>
        <taxon>Chordata</taxon>
        <taxon>Craniata</taxon>
        <taxon>Vertebrata</taxon>
        <taxon>Euteleostomi</taxon>
        <taxon>Lepidosauria</taxon>
        <taxon>Squamata</taxon>
        <taxon>Bifurcata</taxon>
        <taxon>Unidentata</taxon>
        <taxon>Episquamata</taxon>
        <taxon>Toxicofera</taxon>
        <taxon>Iguania</taxon>
        <taxon>Acrodonta</taxon>
        <taxon>Agamidae</taxon>
        <taxon>Amphibolurinae</taxon>
        <taxon>Pogona</taxon>
    </lineage>
</organism>
<dbReference type="CTD" id="55721"/>
<feature type="compositionally biased region" description="Basic and acidic residues" evidence="1">
    <location>
        <begin position="131"/>
        <end position="142"/>
    </location>
</feature>
<dbReference type="OrthoDB" id="6161953at2759"/>
<evidence type="ECO:0000313" key="2">
    <source>
        <dbReference type="Proteomes" id="UP001652642"/>
    </source>
</evidence>
<feature type="region of interest" description="Disordered" evidence="1">
    <location>
        <begin position="128"/>
        <end position="155"/>
    </location>
</feature>
<accession>A0A6J0U8H5</accession>
<dbReference type="GeneID" id="110082775"/>
<dbReference type="PANTHER" id="PTHR16049">
    <property type="entry name" value="IQ DOMAIN-CONTAINING PROTEIN C"/>
    <property type="match status" value="1"/>
</dbReference>
<dbReference type="RefSeq" id="XP_020656283.2">
    <property type="nucleotide sequence ID" value="XM_020800624.2"/>
</dbReference>
<reference evidence="3" key="1">
    <citation type="submission" date="2025-08" db="UniProtKB">
        <authorList>
            <consortium name="RefSeq"/>
        </authorList>
    </citation>
    <scope>IDENTIFICATION</scope>
</reference>
<dbReference type="InterPro" id="IPR042506">
    <property type="entry name" value="IQCC"/>
</dbReference>
<proteinExistence type="predicted"/>
<gene>
    <name evidence="3" type="primary">IQCC</name>
</gene>
<dbReference type="AlphaFoldDB" id="A0A6J0U8H5"/>
<dbReference type="PANTHER" id="PTHR16049:SF8">
    <property type="entry name" value="IQ DOMAIN-CONTAINING PROTEIN C"/>
    <property type="match status" value="1"/>
</dbReference>
<dbReference type="KEGG" id="pvt:110082775"/>
<dbReference type="InterPro" id="IPR000048">
    <property type="entry name" value="IQ_motif_EF-hand-BS"/>
</dbReference>